<keyword evidence="1" id="KW-1133">Transmembrane helix</keyword>
<keyword evidence="1" id="KW-0812">Transmembrane</keyword>
<feature type="transmembrane region" description="Helical" evidence="1">
    <location>
        <begin position="313"/>
        <end position="331"/>
    </location>
</feature>
<feature type="transmembrane region" description="Helical" evidence="1">
    <location>
        <begin position="218"/>
        <end position="236"/>
    </location>
</feature>
<reference evidence="2 3" key="1">
    <citation type="journal article" date="2016" name="Nat. Commun.">
        <title>Thousands of microbial genomes shed light on interconnected biogeochemical processes in an aquifer system.</title>
        <authorList>
            <person name="Anantharaman K."/>
            <person name="Brown C.T."/>
            <person name="Hug L.A."/>
            <person name="Sharon I."/>
            <person name="Castelle C.J."/>
            <person name="Probst A.J."/>
            <person name="Thomas B.C."/>
            <person name="Singh A."/>
            <person name="Wilkins M.J."/>
            <person name="Karaoz U."/>
            <person name="Brodie E.L."/>
            <person name="Williams K.H."/>
            <person name="Hubbard S.S."/>
            <person name="Banfield J.F."/>
        </authorList>
    </citation>
    <scope>NUCLEOTIDE SEQUENCE [LARGE SCALE GENOMIC DNA]</scope>
</reference>
<feature type="transmembrane region" description="Helical" evidence="1">
    <location>
        <begin position="256"/>
        <end position="276"/>
    </location>
</feature>
<keyword evidence="1" id="KW-0472">Membrane</keyword>
<evidence type="ECO:0000256" key="1">
    <source>
        <dbReference type="SAM" id="Phobius"/>
    </source>
</evidence>
<evidence type="ECO:0000313" key="2">
    <source>
        <dbReference type="EMBL" id="OHA17775.1"/>
    </source>
</evidence>
<feature type="transmembrane region" description="Helical" evidence="1">
    <location>
        <begin position="288"/>
        <end position="307"/>
    </location>
</feature>
<organism evidence="2 3">
    <name type="scientific">Candidatus Taylorbacteria bacterium RIFCSPHIGHO2_01_FULL_46_22b</name>
    <dbReference type="NCBI Taxonomy" id="1802301"/>
    <lineage>
        <taxon>Bacteria</taxon>
        <taxon>Candidatus Tayloriibacteriota</taxon>
    </lineage>
</organism>
<dbReference type="EMBL" id="MHRF01000013">
    <property type="protein sequence ID" value="OHA17775.1"/>
    <property type="molecule type" value="Genomic_DNA"/>
</dbReference>
<comment type="caution">
    <text evidence="2">The sequence shown here is derived from an EMBL/GenBank/DDBJ whole genome shotgun (WGS) entry which is preliminary data.</text>
</comment>
<evidence type="ECO:0000313" key="3">
    <source>
        <dbReference type="Proteomes" id="UP000178873"/>
    </source>
</evidence>
<feature type="transmembrane region" description="Helical" evidence="1">
    <location>
        <begin position="130"/>
        <end position="154"/>
    </location>
</feature>
<feature type="transmembrane region" description="Helical" evidence="1">
    <location>
        <begin position="96"/>
        <end position="118"/>
    </location>
</feature>
<dbReference type="AlphaFoldDB" id="A0A1G2M1L3"/>
<proteinExistence type="predicted"/>
<sequence>MKKLFLVMISLVTVLFLTVTFFPPQSPTFTKVWPYLKWSLLLSLAVALRFSYPNLIPHNWWFNTGRWIGKSWEWLKGKYRSLIPLVKTALSSSWKWFWITLVAVVISIILGVVSFFVLKQPTQGAMGPMYATTVILTGLAFLLTIAVACVIGAIRHFSAMPRPGAARQQAPGASAGTPTPTTTPAKKWRWLIGIPVILTVIAVLWWQFGDKLKGISTPWVVGTLAGLTLFGIVVWLLKGKPWREFLEALNIKETLISAGLALGFAWMMMLAIGLGLGTSPWQFITGNYFLCFWVVIPLLGIGISQTHGKFKKFLIGMGVCYAIGLVGLAALKDGSKVLLAEHAKIPMLQRQWEVFIHQTTRNDLPVNDRMFGYRTTVFEWSDTNVVFRATYVLETSGMPAVFTFVGSKAADGTFRGVWAQPDMGREGDWQLVKKNELLFAGSMTSKQRGIPIPLQLKEILGRGVLP</sequence>
<dbReference type="Proteomes" id="UP000178873">
    <property type="component" value="Unassembled WGS sequence"/>
</dbReference>
<accession>A0A1G2M1L3</accession>
<name>A0A1G2M1L3_9BACT</name>
<protein>
    <submittedName>
        <fullName evidence="2">Uncharacterized protein</fullName>
    </submittedName>
</protein>
<gene>
    <name evidence="2" type="ORF">A2664_04185</name>
</gene>
<feature type="transmembrane region" description="Helical" evidence="1">
    <location>
        <begin position="188"/>
        <end position="206"/>
    </location>
</feature>